<dbReference type="Gene3D" id="1.20.910.10">
    <property type="entry name" value="Heme oxygenase-like"/>
    <property type="match status" value="1"/>
</dbReference>
<name>A0A1M5JFW0_9SPHI</name>
<evidence type="ECO:0000313" key="1">
    <source>
        <dbReference type="EMBL" id="SHG39391.1"/>
    </source>
</evidence>
<proteinExistence type="predicted"/>
<evidence type="ECO:0008006" key="3">
    <source>
        <dbReference type="Google" id="ProtNLM"/>
    </source>
</evidence>
<gene>
    <name evidence="1" type="ORF">SAMN04488522_105334</name>
</gene>
<keyword evidence="2" id="KW-1185">Reference proteome</keyword>
<accession>A0A1M5JFW0</accession>
<dbReference type="STRING" id="288992.SAMN04488522_105334"/>
<evidence type="ECO:0000313" key="2">
    <source>
        <dbReference type="Proteomes" id="UP000184287"/>
    </source>
</evidence>
<sequence>MTMDNSISNTLEKIQNNIEPLRQEIINHKVYSVINELEDLRIFMEYHIYAVWDFMSLLKALQINLTCTSIPWFPVGSGNIRSLINEIVAGEESDVDASGNKKSHFEMYLDAMEQCGADTTEIGRFISSLKNGADLNAAYQAAGSPQEAIDFVDFTFSVINAGQPHVQASTFTFGREDLIPNMFLSIVNDLNKKFPEQISLFKYYLDRHIEVDGDHHSHLALEMTSDLCGDNEAYWKAAEEMSMESLRKRIGLWDGAYRAILQRKH</sequence>
<reference evidence="2" key="1">
    <citation type="submission" date="2016-11" db="EMBL/GenBank/DDBJ databases">
        <authorList>
            <person name="Varghese N."/>
            <person name="Submissions S."/>
        </authorList>
    </citation>
    <scope>NUCLEOTIDE SEQUENCE [LARGE SCALE GENOMIC DNA]</scope>
    <source>
        <strain evidence="2">DSM 16990</strain>
    </source>
</reference>
<dbReference type="SUPFAM" id="SSF48613">
    <property type="entry name" value="Heme oxygenase-like"/>
    <property type="match status" value="1"/>
</dbReference>
<protein>
    <recommendedName>
        <fullName evidence="3">DUF3050 domain-containing protein</fullName>
    </recommendedName>
</protein>
<dbReference type="AlphaFoldDB" id="A0A1M5JFW0"/>
<dbReference type="InterPro" id="IPR016084">
    <property type="entry name" value="Haem_Oase-like_multi-hlx"/>
</dbReference>
<organism evidence="1 2">
    <name type="scientific">Pedobacter caeni</name>
    <dbReference type="NCBI Taxonomy" id="288992"/>
    <lineage>
        <taxon>Bacteria</taxon>
        <taxon>Pseudomonadati</taxon>
        <taxon>Bacteroidota</taxon>
        <taxon>Sphingobacteriia</taxon>
        <taxon>Sphingobacteriales</taxon>
        <taxon>Sphingobacteriaceae</taxon>
        <taxon>Pedobacter</taxon>
    </lineage>
</organism>
<dbReference type="InterPro" id="IPR024423">
    <property type="entry name" value="DUF3050"/>
</dbReference>
<dbReference type="EMBL" id="FQUQ01000005">
    <property type="protein sequence ID" value="SHG39391.1"/>
    <property type="molecule type" value="Genomic_DNA"/>
</dbReference>
<dbReference type="Proteomes" id="UP000184287">
    <property type="component" value="Unassembled WGS sequence"/>
</dbReference>
<dbReference type="Pfam" id="PF11251">
    <property type="entry name" value="DUF3050"/>
    <property type="match status" value="1"/>
</dbReference>